<dbReference type="HAMAP" id="MF_00511">
    <property type="entry name" value="Ribosomal_eS17"/>
    <property type="match status" value="1"/>
</dbReference>
<evidence type="ECO:0000256" key="2">
    <source>
        <dbReference type="ARBA" id="ARBA00022980"/>
    </source>
</evidence>
<dbReference type="InterPro" id="IPR036401">
    <property type="entry name" value="Ribosomal_eS17_sf"/>
</dbReference>
<sequence>MGKVRTRKIKTLAREIRERNSDKITTSFEENKKLVRSVLEGRYSKKLANRIAGYLVALKKLEIKKAKAAAEAAALAESSPSESQS</sequence>
<evidence type="ECO:0000313" key="5">
    <source>
        <dbReference type="EMBL" id="HHM44181.1"/>
    </source>
</evidence>
<keyword evidence="2 4" id="KW-0689">Ribosomal protein</keyword>
<dbReference type="GO" id="GO:1990904">
    <property type="term" value="C:ribonucleoprotein complex"/>
    <property type="evidence" value="ECO:0007669"/>
    <property type="project" value="UniProtKB-KW"/>
</dbReference>
<dbReference type="Pfam" id="PF00833">
    <property type="entry name" value="Ribosomal_S17e"/>
    <property type="match status" value="1"/>
</dbReference>
<name>A0A7J3VSK3_CALS0</name>
<comment type="similarity">
    <text evidence="1 4">Belongs to the eukaryotic ribosomal protein eS17 family.</text>
</comment>
<dbReference type="GO" id="GO:0006412">
    <property type="term" value="P:translation"/>
    <property type="evidence" value="ECO:0007669"/>
    <property type="project" value="UniProtKB-UniRule"/>
</dbReference>
<proteinExistence type="inferred from homology"/>
<evidence type="ECO:0000256" key="3">
    <source>
        <dbReference type="ARBA" id="ARBA00023274"/>
    </source>
</evidence>
<evidence type="ECO:0000256" key="1">
    <source>
        <dbReference type="ARBA" id="ARBA00010444"/>
    </source>
</evidence>
<dbReference type="SUPFAM" id="SSF116820">
    <property type="entry name" value="Rps17e-like"/>
    <property type="match status" value="1"/>
</dbReference>
<keyword evidence="3 4" id="KW-0687">Ribonucleoprotein</keyword>
<comment type="caution">
    <text evidence="5">The sequence shown here is derived from an EMBL/GenBank/DDBJ whole genome shotgun (WGS) entry which is preliminary data.</text>
</comment>
<accession>A0A7J3VSK3</accession>
<dbReference type="GO" id="GO:0005840">
    <property type="term" value="C:ribosome"/>
    <property type="evidence" value="ECO:0007669"/>
    <property type="project" value="UniProtKB-KW"/>
</dbReference>
<dbReference type="EMBL" id="DRXH01000087">
    <property type="protein sequence ID" value="HHM44181.1"/>
    <property type="molecule type" value="Genomic_DNA"/>
</dbReference>
<dbReference type="InterPro" id="IPR001210">
    <property type="entry name" value="Ribosomal_eS17"/>
</dbReference>
<dbReference type="Gene3D" id="1.10.60.20">
    <property type="entry name" value="Ribosomal protein S17e-like"/>
    <property type="match status" value="1"/>
</dbReference>
<dbReference type="AlphaFoldDB" id="A0A7J3VSK3"/>
<protein>
    <recommendedName>
        <fullName evidence="4">Small ribosomal subunit protein eS17</fullName>
    </recommendedName>
</protein>
<dbReference type="GO" id="GO:0003735">
    <property type="term" value="F:structural constituent of ribosome"/>
    <property type="evidence" value="ECO:0007669"/>
    <property type="project" value="InterPro"/>
</dbReference>
<evidence type="ECO:0000256" key="4">
    <source>
        <dbReference type="HAMAP-Rule" id="MF_00511"/>
    </source>
</evidence>
<gene>
    <name evidence="4" type="primary">rps17e</name>
    <name evidence="5" type="ORF">ENM31_02645</name>
</gene>
<organism evidence="5">
    <name type="scientific">Caldiarchaeum subterraneum</name>
    <dbReference type="NCBI Taxonomy" id="311458"/>
    <lineage>
        <taxon>Archaea</taxon>
        <taxon>Nitrososphaerota</taxon>
        <taxon>Candidatus Caldarchaeales</taxon>
        <taxon>Candidatus Caldarchaeaceae</taxon>
        <taxon>Candidatus Caldarchaeum</taxon>
    </lineage>
</organism>
<reference evidence="5" key="1">
    <citation type="journal article" date="2020" name="mSystems">
        <title>Genome- and Community-Level Interaction Insights into Carbon Utilization and Element Cycling Functions of Hydrothermarchaeota in Hydrothermal Sediment.</title>
        <authorList>
            <person name="Zhou Z."/>
            <person name="Liu Y."/>
            <person name="Xu W."/>
            <person name="Pan J."/>
            <person name="Luo Z.H."/>
            <person name="Li M."/>
        </authorList>
    </citation>
    <scope>NUCLEOTIDE SEQUENCE [LARGE SCALE GENOMIC DNA]</scope>
    <source>
        <strain evidence="5">SpSt-1074</strain>
    </source>
</reference>